<accession>A0A7S4W962</accession>
<feature type="region of interest" description="Disordered" evidence="2">
    <location>
        <begin position="348"/>
        <end position="436"/>
    </location>
</feature>
<protein>
    <submittedName>
        <fullName evidence="3">Uncharacterized protein</fullName>
    </submittedName>
</protein>
<proteinExistence type="predicted"/>
<evidence type="ECO:0000256" key="2">
    <source>
        <dbReference type="SAM" id="MobiDB-lite"/>
    </source>
</evidence>
<dbReference type="InterPro" id="IPR032675">
    <property type="entry name" value="LRR_dom_sf"/>
</dbReference>
<dbReference type="SUPFAM" id="SSF52047">
    <property type="entry name" value="RNI-like"/>
    <property type="match status" value="1"/>
</dbReference>
<evidence type="ECO:0000256" key="1">
    <source>
        <dbReference type="SAM" id="Coils"/>
    </source>
</evidence>
<name>A0A7S4W962_9DINO</name>
<gene>
    <name evidence="3" type="ORF">AMON00008_LOCUS60724</name>
</gene>
<feature type="compositionally biased region" description="Low complexity" evidence="2">
    <location>
        <begin position="525"/>
        <end position="536"/>
    </location>
</feature>
<feature type="compositionally biased region" description="Low complexity" evidence="2">
    <location>
        <begin position="371"/>
        <end position="384"/>
    </location>
</feature>
<sequence>MPSPRVSWAARQRCAEVYRLTCARLGRVPSPEICSDLADSGALLADLQLCRDVEAVALFLREAPAGVHQLVLYNGSAFFGKDPVYRAKLMATKRRMPHGVLGKEARLRELIVALATFCSLRGSGLAVLELSGVPLGPQALAPPLAAMLPDLRALQRLHLSGCGLKDRGLATLLPHLLGGLPKLSHLSLARNGLHDARLISKLLVSRAAAQRRRQAVPFNILDLSQNPRLGACRANSQWAGCPPWWPAHKGTPGALFPAGEEVVTRESLLEFICEAFRAGLLLKTLRLRSMMLSDGDLRPLLHLLYEEASHRQAGHRRGFPLQTVSFEGNHLEPELLSTVASGLQTLACRGRPRGRPPDGAPPSRRPPPCTAPTGPTTAGPALPGSSSRPRTRSQSLPCPSAEPAMPERDALSDGEFDEAGMGTALGGGAGSRADAKQRFREDCAVLTRRLEARASLAREKRSRHPPHELRRLFAVGQPPPLAAGDRSSRGSAGSGDSFGVIALGAIPDRGAELGFGPPLPAMQLPAASAASAPRGQGRSERHGNGQGIELGAIPDRARECGFTPHGPEGGIAEHEEDEDSIVAAAADLARREMELFQHSEDLGDFDEALWAFRTREALSLFEEQQIQQHRLQQQQQLLQEEQLFQQQQQQQQLLQERHHLR</sequence>
<feature type="coiled-coil region" evidence="1">
    <location>
        <begin position="621"/>
        <end position="657"/>
    </location>
</feature>
<feature type="region of interest" description="Disordered" evidence="2">
    <location>
        <begin position="525"/>
        <end position="548"/>
    </location>
</feature>
<feature type="compositionally biased region" description="Pro residues" evidence="2">
    <location>
        <begin position="358"/>
        <end position="370"/>
    </location>
</feature>
<reference evidence="3" key="1">
    <citation type="submission" date="2021-01" db="EMBL/GenBank/DDBJ databases">
        <authorList>
            <person name="Corre E."/>
            <person name="Pelletier E."/>
            <person name="Niang G."/>
            <person name="Scheremetjew M."/>
            <person name="Finn R."/>
            <person name="Kale V."/>
            <person name="Holt S."/>
            <person name="Cochrane G."/>
            <person name="Meng A."/>
            <person name="Brown T."/>
            <person name="Cohen L."/>
        </authorList>
    </citation>
    <scope>NUCLEOTIDE SEQUENCE</scope>
    <source>
        <strain evidence="3">CCMP3105</strain>
    </source>
</reference>
<organism evidence="3">
    <name type="scientific">Alexandrium monilatum</name>
    <dbReference type="NCBI Taxonomy" id="311494"/>
    <lineage>
        <taxon>Eukaryota</taxon>
        <taxon>Sar</taxon>
        <taxon>Alveolata</taxon>
        <taxon>Dinophyceae</taxon>
        <taxon>Gonyaulacales</taxon>
        <taxon>Pyrocystaceae</taxon>
        <taxon>Alexandrium</taxon>
    </lineage>
</organism>
<keyword evidence="1" id="KW-0175">Coiled coil</keyword>
<dbReference type="Gene3D" id="3.80.10.10">
    <property type="entry name" value="Ribonuclease Inhibitor"/>
    <property type="match status" value="1"/>
</dbReference>
<feature type="compositionally biased region" description="Polar residues" evidence="2">
    <location>
        <begin position="385"/>
        <end position="397"/>
    </location>
</feature>
<evidence type="ECO:0000313" key="3">
    <source>
        <dbReference type="EMBL" id="CAE4662459.1"/>
    </source>
</evidence>
<dbReference type="AlphaFoldDB" id="A0A7S4W962"/>
<dbReference type="EMBL" id="HBNR01084824">
    <property type="protein sequence ID" value="CAE4662459.1"/>
    <property type="molecule type" value="Transcribed_RNA"/>
</dbReference>